<evidence type="ECO:0000313" key="2">
    <source>
        <dbReference type="EMBL" id="CAA6816729.1"/>
    </source>
</evidence>
<sequence>MVVRKKMLGSGQDSPYKQQREPLYKASLSEAIAAFQDRLH</sequence>
<dbReference type="AlphaFoldDB" id="A0A6S6TPB6"/>
<feature type="non-terminal residue" evidence="2">
    <location>
        <position position="40"/>
    </location>
</feature>
<reference evidence="2" key="1">
    <citation type="submission" date="2020-01" db="EMBL/GenBank/DDBJ databases">
        <authorList>
            <person name="Meier V. D."/>
            <person name="Meier V D."/>
        </authorList>
    </citation>
    <scope>NUCLEOTIDE SEQUENCE</scope>
    <source>
        <strain evidence="2">HLG_WM_MAG_07</strain>
    </source>
</reference>
<proteinExistence type="predicted"/>
<organism evidence="2">
    <name type="scientific">uncultured Thiotrichaceae bacterium</name>
    <dbReference type="NCBI Taxonomy" id="298394"/>
    <lineage>
        <taxon>Bacteria</taxon>
        <taxon>Pseudomonadati</taxon>
        <taxon>Pseudomonadota</taxon>
        <taxon>Gammaproteobacteria</taxon>
        <taxon>Thiotrichales</taxon>
        <taxon>Thiotrichaceae</taxon>
        <taxon>environmental samples</taxon>
    </lineage>
</organism>
<feature type="region of interest" description="Disordered" evidence="1">
    <location>
        <begin position="1"/>
        <end position="20"/>
    </location>
</feature>
<dbReference type="EMBL" id="CACVAY010000078">
    <property type="protein sequence ID" value="CAA6816729.1"/>
    <property type="molecule type" value="Genomic_DNA"/>
</dbReference>
<evidence type="ECO:0000256" key="1">
    <source>
        <dbReference type="SAM" id="MobiDB-lite"/>
    </source>
</evidence>
<accession>A0A6S6TPB6</accession>
<gene>
    <name evidence="2" type="ORF">HELGO_WM42494</name>
</gene>
<protein>
    <submittedName>
        <fullName evidence="2">Uncharacterized protein</fullName>
    </submittedName>
</protein>
<name>A0A6S6TPB6_9GAMM</name>